<dbReference type="InterPro" id="IPR057670">
    <property type="entry name" value="SH3_retrovirus"/>
</dbReference>
<gene>
    <name evidence="3" type="ORF">Tci_006720</name>
</gene>
<evidence type="ECO:0000256" key="1">
    <source>
        <dbReference type="SAM" id="MobiDB-lite"/>
    </source>
</evidence>
<organism evidence="3">
    <name type="scientific">Tanacetum cinerariifolium</name>
    <name type="common">Dalmatian daisy</name>
    <name type="synonym">Chrysanthemum cinerariifolium</name>
    <dbReference type="NCBI Taxonomy" id="118510"/>
    <lineage>
        <taxon>Eukaryota</taxon>
        <taxon>Viridiplantae</taxon>
        <taxon>Streptophyta</taxon>
        <taxon>Embryophyta</taxon>
        <taxon>Tracheophyta</taxon>
        <taxon>Spermatophyta</taxon>
        <taxon>Magnoliopsida</taxon>
        <taxon>eudicotyledons</taxon>
        <taxon>Gunneridae</taxon>
        <taxon>Pentapetalae</taxon>
        <taxon>asterids</taxon>
        <taxon>campanulids</taxon>
        <taxon>Asterales</taxon>
        <taxon>Asteraceae</taxon>
        <taxon>Asteroideae</taxon>
        <taxon>Anthemideae</taxon>
        <taxon>Anthemidinae</taxon>
        <taxon>Tanacetum</taxon>
    </lineage>
</organism>
<dbReference type="AlphaFoldDB" id="A0A6L2JDI0"/>
<feature type="domain" description="Retroviral polymerase SH3-like" evidence="2">
    <location>
        <begin position="357"/>
        <end position="401"/>
    </location>
</feature>
<proteinExistence type="predicted"/>
<feature type="region of interest" description="Disordered" evidence="1">
    <location>
        <begin position="153"/>
        <end position="190"/>
    </location>
</feature>
<dbReference type="InterPro" id="IPR036397">
    <property type="entry name" value="RNaseH_sf"/>
</dbReference>
<dbReference type="PANTHER" id="PTHR42648:SF27">
    <property type="entry name" value="RNA-DIRECTED DNA POLYMERASE"/>
    <property type="match status" value="1"/>
</dbReference>
<name>A0A6L2JDI0_TANCI</name>
<dbReference type="Gene3D" id="3.30.420.10">
    <property type="entry name" value="Ribonuclease H-like superfamily/Ribonuclease H"/>
    <property type="match status" value="1"/>
</dbReference>
<dbReference type="GO" id="GO:0003676">
    <property type="term" value="F:nucleic acid binding"/>
    <property type="evidence" value="ECO:0007669"/>
    <property type="project" value="InterPro"/>
</dbReference>
<comment type="caution">
    <text evidence="3">The sequence shown here is derived from an EMBL/GenBank/DDBJ whole genome shotgun (WGS) entry which is preliminary data.</text>
</comment>
<dbReference type="PANTHER" id="PTHR42648">
    <property type="entry name" value="TRANSPOSASE, PUTATIVE-RELATED"/>
    <property type="match status" value="1"/>
</dbReference>
<feature type="compositionally biased region" description="Basic residues" evidence="1">
    <location>
        <begin position="171"/>
        <end position="182"/>
    </location>
</feature>
<dbReference type="EMBL" id="BKCJ010000613">
    <property type="protein sequence ID" value="GEU34742.1"/>
    <property type="molecule type" value="Genomic_DNA"/>
</dbReference>
<dbReference type="Pfam" id="PF25597">
    <property type="entry name" value="SH3_retrovirus"/>
    <property type="match status" value="1"/>
</dbReference>
<dbReference type="InterPro" id="IPR012337">
    <property type="entry name" value="RNaseH-like_sf"/>
</dbReference>
<protein>
    <submittedName>
        <fullName evidence="3">Zinc finger, CCHC-type</fullName>
    </submittedName>
</protein>
<dbReference type="SUPFAM" id="SSF53098">
    <property type="entry name" value="Ribonuclease H-like"/>
    <property type="match status" value="1"/>
</dbReference>
<evidence type="ECO:0000259" key="2">
    <source>
        <dbReference type="Pfam" id="PF25597"/>
    </source>
</evidence>
<sequence>MADGKKASKGAHCKSCNNRNFRTEGGLQDNNQAKHADFVGERKKCHPIILSSNFFGVEGQYVGSYVMKIKGYIENPECLGHHVTLGLAVSLILIRLHKEFDSFVHNYNMHNIEKTVNELHAMLKLHVQTLALPRNNTRNHHAIKACKIQKVNKHKKPQSKIATRGQNQRNGKNKHAYARKPKIPPPPKRDDLITDLSCHEYGEIEHWKRNCPKCLAELLKKKKNATLGASGSGIFTIELNTFLNRSCIYHTGYDHLKDHGIIAHHTSPYTLQHNGASERRNRTLIDMVRSKMSQTSLPNSFCDYAPETVAHILNMVPIKNFEKTPYEVWHGQALKLSYLKVLDCETLVKRDTLNMLDKLEPRSIKFIFVGYPKETMCYSFDYLSKNKVIFPRNTDFLKNSLINNEASGSLEDLEIIQQEETYTSIDTSLHHQKDDLEMNEPQICIIPLVGPQGQDMPQILCAYTSRLRSMS</sequence>
<reference evidence="3" key="1">
    <citation type="journal article" date="2019" name="Sci. Rep.">
        <title>Draft genome of Tanacetum cinerariifolium, the natural source of mosquito coil.</title>
        <authorList>
            <person name="Yamashiro T."/>
            <person name="Shiraishi A."/>
            <person name="Satake H."/>
            <person name="Nakayama K."/>
        </authorList>
    </citation>
    <scope>NUCLEOTIDE SEQUENCE</scope>
</reference>
<evidence type="ECO:0000313" key="3">
    <source>
        <dbReference type="EMBL" id="GEU34742.1"/>
    </source>
</evidence>
<dbReference type="InterPro" id="IPR039537">
    <property type="entry name" value="Retrotran_Ty1/copia-like"/>
</dbReference>
<feature type="compositionally biased region" description="Polar residues" evidence="1">
    <location>
        <begin position="160"/>
        <end position="170"/>
    </location>
</feature>
<accession>A0A6L2JDI0</accession>